<organism evidence="2 3">
    <name type="scientific">Curvibacter cyanobacteriorum</name>
    <dbReference type="NCBI Taxonomy" id="3026422"/>
    <lineage>
        <taxon>Bacteria</taxon>
        <taxon>Pseudomonadati</taxon>
        <taxon>Pseudomonadota</taxon>
        <taxon>Betaproteobacteria</taxon>
        <taxon>Burkholderiales</taxon>
        <taxon>Comamonadaceae</taxon>
        <taxon>Curvibacter</taxon>
    </lineage>
</organism>
<accession>A0ABT5MUF6</accession>
<gene>
    <name evidence="2" type="ORF">PSQ40_03725</name>
</gene>
<evidence type="ECO:0000259" key="1">
    <source>
        <dbReference type="PROSITE" id="PS51819"/>
    </source>
</evidence>
<name>A0ABT5MUF6_9BURK</name>
<dbReference type="InterPro" id="IPR029068">
    <property type="entry name" value="Glyas_Bleomycin-R_OHBP_Dase"/>
</dbReference>
<dbReference type="InterPro" id="IPR037523">
    <property type="entry name" value="VOC_core"/>
</dbReference>
<dbReference type="RefSeq" id="WP_273948927.1">
    <property type="nucleotide sequence ID" value="NZ_JAQSIP010000002.1"/>
</dbReference>
<sequence>MKVLRPTPAHFGIYAFDLDKMVDFYTRVFRLTITDEGIGKNFGNRLVFMSATEDQHHQFVLSAGRSAESPVSTIMQASFIVPDLAELRWNREQAEALGATQIQPMNHGNAWSVYYFDPEGNRVEVYMDTPYYVNQPYGVPLDLSKSEDELLRETEALVRDDPSFMPLAEWQARFRAQGAGSRG</sequence>
<dbReference type="PROSITE" id="PS51819">
    <property type="entry name" value="VOC"/>
    <property type="match status" value="1"/>
</dbReference>
<dbReference type="SUPFAM" id="SSF54593">
    <property type="entry name" value="Glyoxalase/Bleomycin resistance protein/Dihydroxybiphenyl dioxygenase"/>
    <property type="match status" value="1"/>
</dbReference>
<protein>
    <submittedName>
        <fullName evidence="2">VOC family protein</fullName>
    </submittedName>
</protein>
<proteinExistence type="predicted"/>
<evidence type="ECO:0000313" key="3">
    <source>
        <dbReference type="Proteomes" id="UP001528673"/>
    </source>
</evidence>
<dbReference type="EMBL" id="JAQSIP010000002">
    <property type="protein sequence ID" value="MDD0837674.1"/>
    <property type="molecule type" value="Genomic_DNA"/>
</dbReference>
<dbReference type="Gene3D" id="3.10.180.10">
    <property type="entry name" value="2,3-Dihydroxybiphenyl 1,2-Dioxygenase, domain 1"/>
    <property type="match status" value="1"/>
</dbReference>
<dbReference type="Proteomes" id="UP001528673">
    <property type="component" value="Unassembled WGS sequence"/>
</dbReference>
<evidence type="ECO:0000313" key="2">
    <source>
        <dbReference type="EMBL" id="MDD0837674.1"/>
    </source>
</evidence>
<reference evidence="2 3" key="1">
    <citation type="submission" date="2023-02" db="EMBL/GenBank/DDBJ databases">
        <title>Bacterial whole genomic sequence of Curvibacter sp. HBC61.</title>
        <authorList>
            <person name="Le V."/>
            <person name="Ko S.-R."/>
            <person name="Ahn C.-Y."/>
            <person name="Oh H.-M."/>
        </authorList>
    </citation>
    <scope>NUCLEOTIDE SEQUENCE [LARGE SCALE GENOMIC DNA]</scope>
    <source>
        <strain evidence="2 3">HBC61</strain>
    </source>
</reference>
<comment type="caution">
    <text evidence="2">The sequence shown here is derived from an EMBL/GenBank/DDBJ whole genome shotgun (WGS) entry which is preliminary data.</text>
</comment>
<dbReference type="InterPro" id="IPR004360">
    <property type="entry name" value="Glyas_Fos-R_dOase_dom"/>
</dbReference>
<keyword evidence="3" id="KW-1185">Reference proteome</keyword>
<dbReference type="Pfam" id="PF00903">
    <property type="entry name" value="Glyoxalase"/>
    <property type="match status" value="1"/>
</dbReference>
<feature type="domain" description="VOC" evidence="1">
    <location>
        <begin position="7"/>
        <end position="128"/>
    </location>
</feature>